<dbReference type="STRING" id="290633.GOX2479"/>
<dbReference type="RefSeq" id="WP_011253978.1">
    <property type="nucleotide sequence ID" value="NC_006677.1"/>
</dbReference>
<dbReference type="KEGG" id="gox:GOX2479"/>
<feature type="region of interest" description="Disordered" evidence="1">
    <location>
        <begin position="281"/>
        <end position="322"/>
    </location>
</feature>
<sequence length="364" mass="40669">MGTETALSILEALTPVAVFQTQNGVEDIVSRLENDVRAMTLDPTTEKGRKHIKSVAYQVARSKTALDDMGKQVKADAMELVKRVDADRRVITNRLDALRDEVRKPADEYDAREKARVDGIRDQIAKIELLGQRLEGLDIETLKASVEEVDRLKAYDFQEFSARADFTVQQTANALKAAIIIAEKAEADRIEAERLAAIKAEEERLATIEAQKIRDAEIARAAAEQARKDAEEKAERERKAVAEALEWEREEAARKEREAAERIAKMRREAEENARRVEAEKLAAEEQAKREQEAAIERERQRVADEQAAKEAEDKRRAENTAHRGKINREVLAALMSAGASEDLGKAIIGAILKGAVPHVSIGY</sequence>
<dbReference type="HOGENOM" id="CLU_049444_0_0_5"/>
<evidence type="ECO:0000313" key="3">
    <source>
        <dbReference type="Proteomes" id="UP000006375"/>
    </source>
</evidence>
<dbReference type="AlphaFoldDB" id="Q5FN37"/>
<dbReference type="EMBL" id="CP000009">
    <property type="protein sequence ID" value="AAW62210.1"/>
    <property type="molecule type" value="Genomic_DNA"/>
</dbReference>
<proteinExistence type="predicted"/>
<organism evidence="2 3">
    <name type="scientific">Gluconobacter oxydans (strain 621H)</name>
    <name type="common">Gluconobacter suboxydans</name>
    <dbReference type="NCBI Taxonomy" id="290633"/>
    <lineage>
        <taxon>Bacteria</taxon>
        <taxon>Pseudomonadati</taxon>
        <taxon>Pseudomonadota</taxon>
        <taxon>Alphaproteobacteria</taxon>
        <taxon>Acetobacterales</taxon>
        <taxon>Acetobacteraceae</taxon>
        <taxon>Gluconobacter</taxon>
    </lineage>
</organism>
<name>Q5FN37_GLUOX</name>
<keyword evidence="3" id="KW-1185">Reference proteome</keyword>
<evidence type="ECO:0000256" key="1">
    <source>
        <dbReference type="SAM" id="MobiDB-lite"/>
    </source>
</evidence>
<accession>Q5FN37</accession>
<evidence type="ECO:0000313" key="2">
    <source>
        <dbReference type="EMBL" id="AAW62210.1"/>
    </source>
</evidence>
<protein>
    <submittedName>
        <fullName evidence="2">Phage-related protein</fullName>
    </submittedName>
</protein>
<gene>
    <name evidence="2" type="ordered locus">GOX2479</name>
</gene>
<reference evidence="2 3" key="1">
    <citation type="journal article" date="2005" name="Nat. Biotechnol.">
        <title>Complete genome sequence of the acetic acid bacterium Gluconobacter oxydans.</title>
        <authorList>
            <person name="Prust C."/>
            <person name="Hoffmeister M."/>
            <person name="Liesegang H."/>
            <person name="Wiezer A."/>
            <person name="Fricke W.F."/>
            <person name="Ehrenreich A."/>
            <person name="Gottschalk G."/>
            <person name="Deppenmeier U."/>
        </authorList>
    </citation>
    <scope>NUCLEOTIDE SEQUENCE [LARGE SCALE GENOMIC DNA]</scope>
    <source>
        <strain evidence="2 3">621H</strain>
    </source>
</reference>
<dbReference type="eggNOG" id="ENOG50327XW">
    <property type="taxonomic scope" value="Bacteria"/>
</dbReference>
<dbReference type="Proteomes" id="UP000006375">
    <property type="component" value="Chromosome"/>
</dbReference>